<dbReference type="SMART" id="SM00220">
    <property type="entry name" value="S_TKc"/>
    <property type="match status" value="1"/>
</dbReference>
<dbReference type="InterPro" id="IPR051681">
    <property type="entry name" value="Ser/Thr_Kinases-Pseudokinases"/>
</dbReference>
<dbReference type="PROSITE" id="PS00108">
    <property type="entry name" value="PROTEIN_KINASE_ST"/>
    <property type="match status" value="1"/>
</dbReference>
<dbReference type="InParanoid" id="G4U0H9"/>
<dbReference type="HOGENOM" id="CLU_000288_7_18_1"/>
<dbReference type="AlphaFoldDB" id="G4U0H9"/>
<evidence type="ECO:0000313" key="2">
    <source>
        <dbReference type="EMBL" id="CCA77072.1"/>
    </source>
</evidence>
<dbReference type="EMBL" id="CAFZ01001241">
    <property type="protein sequence ID" value="CCA77072.1"/>
    <property type="molecule type" value="Genomic_DNA"/>
</dbReference>
<dbReference type="eggNOG" id="ENOG502QT84">
    <property type="taxonomic scope" value="Eukaryota"/>
</dbReference>
<dbReference type="STRING" id="1109443.G4U0H9"/>
<dbReference type="GO" id="GO:0004674">
    <property type="term" value="F:protein serine/threonine kinase activity"/>
    <property type="evidence" value="ECO:0007669"/>
    <property type="project" value="TreeGrafter"/>
</dbReference>
<dbReference type="InterPro" id="IPR000719">
    <property type="entry name" value="Prot_kinase_dom"/>
</dbReference>
<feature type="domain" description="Protein kinase" evidence="1">
    <location>
        <begin position="1"/>
        <end position="278"/>
    </location>
</feature>
<dbReference type="Proteomes" id="UP000007148">
    <property type="component" value="Unassembled WGS sequence"/>
</dbReference>
<evidence type="ECO:0000259" key="1">
    <source>
        <dbReference type="PROSITE" id="PS50011"/>
    </source>
</evidence>
<comment type="caution">
    <text evidence="2">The sequence shown here is derived from an EMBL/GenBank/DDBJ whole genome shotgun (WGS) entry which is preliminary data.</text>
</comment>
<dbReference type="Pfam" id="PF00069">
    <property type="entry name" value="Pkinase"/>
    <property type="match status" value="1"/>
</dbReference>
<dbReference type="GO" id="GO:0005524">
    <property type="term" value="F:ATP binding"/>
    <property type="evidence" value="ECO:0007669"/>
    <property type="project" value="InterPro"/>
</dbReference>
<dbReference type="InterPro" id="IPR011009">
    <property type="entry name" value="Kinase-like_dom_sf"/>
</dbReference>
<evidence type="ECO:0000313" key="3">
    <source>
        <dbReference type="Proteomes" id="UP000007148"/>
    </source>
</evidence>
<dbReference type="PROSITE" id="PS50011">
    <property type="entry name" value="PROTEIN_KINASE_DOM"/>
    <property type="match status" value="1"/>
</dbReference>
<name>G4U0H9_SERID</name>
<dbReference type="OMA" id="IMAYCEF"/>
<dbReference type="SUPFAM" id="SSF56112">
    <property type="entry name" value="Protein kinase-like (PK-like)"/>
    <property type="match status" value="1"/>
</dbReference>
<accession>G4U0H9</accession>
<dbReference type="PANTHER" id="PTHR44329:SF261">
    <property type="entry name" value="ZINC FINGER CONTAINING PROTEIN KINASE-RELATED"/>
    <property type="match status" value="1"/>
</dbReference>
<sequence length="294" mass="32813">MAKKTCVAIKVIKPVGPKHSIRRRRRREVITGIKVRHPNILPVYGAVEGRMFGPFGAIVTPWCSNGNAVQYLQNYKLSPLERYRLWRGVVDGLVHLHSHEPQIVHGDMKPPNVLIADDGRPMICDLGLARLIVDGSQPSSSPLECRGYEHWAWMGGINTTSAHTGTPRYLAPEQVDLNRPSQPTTATDVYAVACIGFEFIYLVVPYAHREHNLQGQIFHDIRTGVPPASRPDMSSSLADDAPASSSADGIDILWSILESCWSREPRSRPTALLLRKWLVEYEDMIVDALECGVY</sequence>
<dbReference type="OrthoDB" id="346907at2759"/>
<protein>
    <recommendedName>
        <fullName evidence="1">Protein kinase domain-containing protein</fullName>
    </recommendedName>
</protein>
<dbReference type="Gene3D" id="1.10.510.10">
    <property type="entry name" value="Transferase(Phosphotransferase) domain 1"/>
    <property type="match status" value="1"/>
</dbReference>
<organism evidence="2 3">
    <name type="scientific">Serendipita indica (strain DSM 11827)</name>
    <name type="common">Root endophyte fungus</name>
    <name type="synonym">Piriformospora indica</name>
    <dbReference type="NCBI Taxonomy" id="1109443"/>
    <lineage>
        <taxon>Eukaryota</taxon>
        <taxon>Fungi</taxon>
        <taxon>Dikarya</taxon>
        <taxon>Basidiomycota</taxon>
        <taxon>Agaricomycotina</taxon>
        <taxon>Agaricomycetes</taxon>
        <taxon>Sebacinales</taxon>
        <taxon>Serendipitaceae</taxon>
        <taxon>Serendipita</taxon>
    </lineage>
</organism>
<dbReference type="InterPro" id="IPR008271">
    <property type="entry name" value="Ser/Thr_kinase_AS"/>
</dbReference>
<dbReference type="PANTHER" id="PTHR44329">
    <property type="entry name" value="SERINE/THREONINE-PROTEIN KINASE TNNI3K-RELATED"/>
    <property type="match status" value="1"/>
</dbReference>
<keyword evidence="3" id="KW-1185">Reference proteome</keyword>
<gene>
    <name evidence="2" type="ORF">PIIN_11057</name>
</gene>
<proteinExistence type="predicted"/>
<reference evidence="2 3" key="1">
    <citation type="journal article" date="2011" name="PLoS Pathog.">
        <title>Endophytic Life Strategies Decoded by Genome and Transcriptome Analyses of the Mutualistic Root Symbiont Piriformospora indica.</title>
        <authorList>
            <person name="Zuccaro A."/>
            <person name="Lahrmann U."/>
            <person name="Guldener U."/>
            <person name="Langen G."/>
            <person name="Pfiffi S."/>
            <person name="Biedenkopf D."/>
            <person name="Wong P."/>
            <person name="Samans B."/>
            <person name="Grimm C."/>
            <person name="Basiewicz M."/>
            <person name="Murat C."/>
            <person name="Martin F."/>
            <person name="Kogel K.H."/>
        </authorList>
    </citation>
    <scope>NUCLEOTIDE SEQUENCE [LARGE SCALE GENOMIC DNA]</scope>
    <source>
        <strain evidence="2 3">DSM 11827</strain>
    </source>
</reference>